<dbReference type="GO" id="GO:0016787">
    <property type="term" value="F:hydrolase activity"/>
    <property type="evidence" value="ECO:0007669"/>
    <property type="project" value="UniProtKB-KW"/>
</dbReference>
<organism evidence="3 4">
    <name type="scientific">Paracholeplasma manati</name>
    <dbReference type="NCBI Taxonomy" id="591373"/>
    <lineage>
        <taxon>Bacteria</taxon>
        <taxon>Bacillati</taxon>
        <taxon>Mycoplasmatota</taxon>
        <taxon>Mollicutes</taxon>
        <taxon>Acholeplasmatales</taxon>
        <taxon>Acholeplasmataceae</taxon>
        <taxon>Paracholeplasma</taxon>
    </lineage>
</organism>
<evidence type="ECO:0000313" key="3">
    <source>
        <dbReference type="EMBL" id="MCV2231431.1"/>
    </source>
</evidence>
<accession>A0ABT2Y3W7</accession>
<dbReference type="Gene3D" id="3.40.50.850">
    <property type="entry name" value="Isochorismatase-like"/>
    <property type="match status" value="1"/>
</dbReference>
<protein>
    <submittedName>
        <fullName evidence="3">Cysteine hydrolase</fullName>
    </submittedName>
</protein>
<dbReference type="InterPro" id="IPR000868">
    <property type="entry name" value="Isochorismatase-like_dom"/>
</dbReference>
<dbReference type="Proteomes" id="UP001177160">
    <property type="component" value="Unassembled WGS sequence"/>
</dbReference>
<dbReference type="Pfam" id="PF00857">
    <property type="entry name" value="Isochorismatase"/>
    <property type="match status" value="1"/>
</dbReference>
<dbReference type="InterPro" id="IPR050272">
    <property type="entry name" value="Isochorismatase-like_hydrls"/>
</dbReference>
<reference evidence="3" key="1">
    <citation type="submission" date="2022-09" db="EMBL/GenBank/DDBJ databases">
        <title>Novel Mycoplasma species identified in domestic and wild animals.</title>
        <authorList>
            <person name="Volokhov D.V."/>
            <person name="Furtak V.A."/>
            <person name="Zagorodnyaya T.A."/>
        </authorList>
    </citation>
    <scope>NUCLEOTIDE SEQUENCE</scope>
    <source>
        <strain evidence="3">Oakley</strain>
    </source>
</reference>
<sequence length="160" mass="18271">MGIALLVIDVQKEYMSEHFGTKTYEHTMIYINETMKLFRGANCPVIIVRDISEGDGPEYALVDELKREPTDIEVLKLKGNAFWETNLEQILKDKDITHVVLSGTAAEHCILATYNGAAERGYRPMMLQHGVFATHERGLMDLYWNRPLVSYTALAYMVKK</sequence>
<keyword evidence="1 3" id="KW-0378">Hydrolase</keyword>
<evidence type="ECO:0000259" key="2">
    <source>
        <dbReference type="Pfam" id="PF00857"/>
    </source>
</evidence>
<feature type="domain" description="Isochorismatase-like" evidence="2">
    <location>
        <begin position="4"/>
        <end position="136"/>
    </location>
</feature>
<dbReference type="InterPro" id="IPR036380">
    <property type="entry name" value="Isochorismatase-like_sf"/>
</dbReference>
<dbReference type="PANTHER" id="PTHR43540:SF1">
    <property type="entry name" value="ISOCHORISMATASE HYDROLASE"/>
    <property type="match status" value="1"/>
</dbReference>
<dbReference type="SUPFAM" id="SSF52499">
    <property type="entry name" value="Isochorismatase-like hydrolases"/>
    <property type="match status" value="1"/>
</dbReference>
<evidence type="ECO:0000256" key="1">
    <source>
        <dbReference type="ARBA" id="ARBA00022801"/>
    </source>
</evidence>
<dbReference type="EMBL" id="JAOVQM010000001">
    <property type="protein sequence ID" value="MCV2231431.1"/>
    <property type="molecule type" value="Genomic_DNA"/>
</dbReference>
<gene>
    <name evidence="3" type="ORF">N7548_01140</name>
</gene>
<keyword evidence="4" id="KW-1185">Reference proteome</keyword>
<dbReference type="RefSeq" id="WP_263607543.1">
    <property type="nucleotide sequence ID" value="NZ_JAOVQM010000001.1"/>
</dbReference>
<evidence type="ECO:0000313" key="4">
    <source>
        <dbReference type="Proteomes" id="UP001177160"/>
    </source>
</evidence>
<proteinExistence type="predicted"/>
<comment type="caution">
    <text evidence="3">The sequence shown here is derived from an EMBL/GenBank/DDBJ whole genome shotgun (WGS) entry which is preliminary data.</text>
</comment>
<dbReference type="CDD" id="cd00431">
    <property type="entry name" value="cysteine_hydrolases"/>
    <property type="match status" value="1"/>
</dbReference>
<dbReference type="PANTHER" id="PTHR43540">
    <property type="entry name" value="PEROXYUREIDOACRYLATE/UREIDOACRYLATE AMIDOHYDROLASE-RELATED"/>
    <property type="match status" value="1"/>
</dbReference>
<name>A0ABT2Y3W7_9MOLU</name>